<sequence>MTSPTAFLTETSGGPRLLFALAAAAAAAAYAWPVTLPPPGPSPIPQQTTPAGAAALARPLFDPGRRPWTARGSRDAVLASDPPRPILTLRGIRRDGGPRRALIDDGGGEPAWLGQGEGRNGWQVVEVGPDRVKLVQDGVTYATEFMGPPAILRPKRKAASEAAPALRP</sequence>
<name>A0ABQ4QEK0_9HYPH</name>
<proteinExistence type="predicted"/>
<feature type="region of interest" description="Disordered" evidence="1">
    <location>
        <begin position="97"/>
        <end position="117"/>
    </location>
</feature>
<organism evidence="2 3">
    <name type="scientific">Methylobacterium cerastii</name>
    <dbReference type="NCBI Taxonomy" id="932741"/>
    <lineage>
        <taxon>Bacteria</taxon>
        <taxon>Pseudomonadati</taxon>
        <taxon>Pseudomonadota</taxon>
        <taxon>Alphaproteobacteria</taxon>
        <taxon>Hyphomicrobiales</taxon>
        <taxon>Methylobacteriaceae</taxon>
        <taxon>Methylobacterium</taxon>
    </lineage>
</organism>
<evidence type="ECO:0000256" key="1">
    <source>
        <dbReference type="SAM" id="MobiDB-lite"/>
    </source>
</evidence>
<evidence type="ECO:0008006" key="4">
    <source>
        <dbReference type="Google" id="ProtNLM"/>
    </source>
</evidence>
<evidence type="ECO:0000313" key="3">
    <source>
        <dbReference type="Proteomes" id="UP001055117"/>
    </source>
</evidence>
<dbReference type="Proteomes" id="UP001055117">
    <property type="component" value="Unassembled WGS sequence"/>
</dbReference>
<dbReference type="RefSeq" id="WP_238271712.1">
    <property type="nucleotide sequence ID" value="NZ_BPQG01000020.1"/>
</dbReference>
<keyword evidence="3" id="KW-1185">Reference proteome</keyword>
<accession>A0ABQ4QEK0</accession>
<reference evidence="2 3" key="1">
    <citation type="journal article" date="2021" name="Front. Microbiol.">
        <title>Comprehensive Comparative Genomics and Phenotyping of Methylobacterium Species.</title>
        <authorList>
            <person name="Alessa O."/>
            <person name="Ogura Y."/>
            <person name="Fujitani Y."/>
            <person name="Takami H."/>
            <person name="Hayashi T."/>
            <person name="Sahin N."/>
            <person name="Tani A."/>
        </authorList>
    </citation>
    <scope>NUCLEOTIDE SEQUENCE [LARGE SCALE GENOMIC DNA]</scope>
    <source>
        <strain evidence="2 3">DSM 23679</strain>
    </source>
</reference>
<comment type="caution">
    <text evidence="2">The sequence shown here is derived from an EMBL/GenBank/DDBJ whole genome shotgun (WGS) entry which is preliminary data.</text>
</comment>
<dbReference type="EMBL" id="BPQG01000020">
    <property type="protein sequence ID" value="GJD43664.1"/>
    <property type="molecule type" value="Genomic_DNA"/>
</dbReference>
<evidence type="ECO:0000313" key="2">
    <source>
        <dbReference type="EMBL" id="GJD43664.1"/>
    </source>
</evidence>
<feature type="region of interest" description="Disordered" evidence="1">
    <location>
        <begin position="61"/>
        <end position="83"/>
    </location>
</feature>
<protein>
    <recommendedName>
        <fullName evidence="4">General secretion pathway protein GspN</fullName>
    </recommendedName>
</protein>
<gene>
    <name evidence="2" type="ORF">AFCDBAGC_1516</name>
</gene>